<organism evidence="1 2">
    <name type="scientific">Colletotrichum scovillei</name>
    <dbReference type="NCBI Taxonomy" id="1209932"/>
    <lineage>
        <taxon>Eukaryota</taxon>
        <taxon>Fungi</taxon>
        <taxon>Dikarya</taxon>
        <taxon>Ascomycota</taxon>
        <taxon>Pezizomycotina</taxon>
        <taxon>Sordariomycetes</taxon>
        <taxon>Hypocreomycetidae</taxon>
        <taxon>Glomerellales</taxon>
        <taxon>Glomerellaceae</taxon>
        <taxon>Colletotrichum</taxon>
        <taxon>Colletotrichum acutatum species complex</taxon>
    </lineage>
</organism>
<reference evidence="1" key="1">
    <citation type="submission" date="2021-05" db="EMBL/GenBank/DDBJ databases">
        <title>Comparative genomics of three Colletotrichum scovillei strains and genetic complementation revealed genes involved fungal growth and virulence on chili pepper.</title>
        <authorList>
            <person name="Hsieh D.-K."/>
            <person name="Chuang S.-C."/>
            <person name="Chen C.-Y."/>
            <person name="Chao Y.-T."/>
            <person name="Lu M.-Y.J."/>
            <person name="Lee M.-H."/>
            <person name="Shih M.-C."/>
        </authorList>
    </citation>
    <scope>NUCLEOTIDE SEQUENCE</scope>
    <source>
        <strain evidence="1">Coll-153</strain>
    </source>
</reference>
<dbReference type="EMBL" id="JAESDN010000010">
    <property type="protein sequence ID" value="KAG7044939.1"/>
    <property type="molecule type" value="Genomic_DNA"/>
</dbReference>
<accession>A0A9P7QYH5</accession>
<evidence type="ECO:0000313" key="1">
    <source>
        <dbReference type="EMBL" id="KAG7044939.1"/>
    </source>
</evidence>
<keyword evidence="2" id="KW-1185">Reference proteome</keyword>
<comment type="caution">
    <text evidence="1">The sequence shown here is derived from an EMBL/GenBank/DDBJ whole genome shotgun (WGS) entry which is preliminary data.</text>
</comment>
<name>A0A9P7QYH5_9PEZI</name>
<protein>
    <submittedName>
        <fullName evidence="1">Uncharacterized protein</fullName>
    </submittedName>
</protein>
<dbReference type="Proteomes" id="UP000699042">
    <property type="component" value="Unassembled WGS sequence"/>
</dbReference>
<dbReference type="AlphaFoldDB" id="A0A9P7QYH5"/>
<proteinExistence type="predicted"/>
<sequence>MPFHQMGDGLTEEIVARSNPDVESTGNLLQRVLAILRRKETLPARLVQQRLHPRDKHGKVAPQLREHRLLGLDRRGGPADKP</sequence>
<gene>
    <name evidence="1" type="ORF">JMJ77_004397</name>
</gene>
<evidence type="ECO:0000313" key="2">
    <source>
        <dbReference type="Proteomes" id="UP000699042"/>
    </source>
</evidence>